<feature type="region of interest" description="Disordered" evidence="1">
    <location>
        <begin position="449"/>
        <end position="486"/>
    </location>
</feature>
<evidence type="ECO:0008006" key="4">
    <source>
        <dbReference type="Google" id="ProtNLM"/>
    </source>
</evidence>
<dbReference type="eggNOG" id="ENOG502ZAYH">
    <property type="taxonomic scope" value="Bacteria"/>
</dbReference>
<evidence type="ECO:0000313" key="2">
    <source>
        <dbReference type="EMBL" id="EFG06930.1"/>
    </source>
</evidence>
<proteinExistence type="predicted"/>
<evidence type="ECO:0000256" key="1">
    <source>
        <dbReference type="SAM" id="MobiDB-lite"/>
    </source>
</evidence>
<dbReference type="Proteomes" id="UP000002357">
    <property type="component" value="Chromosome"/>
</dbReference>
<gene>
    <name evidence="2" type="ORF">SCLAV_1855</name>
</gene>
<evidence type="ECO:0000313" key="3">
    <source>
        <dbReference type="Proteomes" id="UP000002357"/>
    </source>
</evidence>
<sequence length="486" mass="53413">MSARMTAPHPAPTPDPAPLALTGHPLQRAGAWAVTVMAGRKHPEEVSADDLNQVMETVLTDAAGAGAAAKTDSSYDWWKVLFALYPNAKVTHAGRPRDAAALRGALTPMFAPDGTGPGQLPCTFCGTPATAVWAKSMLPLFDSNTALNTLPPGVPGWPVCRGCRIAMWALPYGSWVTAGSATVLSCETTAAEREFALRNVRRAQRIVHAGFEGSAAGVRPELVTLRALRAVGSELSATTLWSFKNDNQEPWLRVTRTRRAVPRFLAAVEGNAALRRGWRLLELALTQRDTDGRVTAQGSVEAARLLFEPEDGRGRYLPSQLHQLLSDTERWPLRDRTALTRLALHYEKEVYGMAPDLEGVATLIVDWIEHGSGSPRGRLAEYKSAGLSDYRLGLLLHQACFRLSFDGRRPVTGPDDWRPFLEKRPRAWEHRMLLTAEVFRLLHQRGIAVGDPPEDPKEREQVERQVNQPLLDTTPEPGYDDYFGGA</sequence>
<dbReference type="EMBL" id="CM000913">
    <property type="protein sequence ID" value="EFG06930.1"/>
    <property type="molecule type" value="Genomic_DNA"/>
</dbReference>
<feature type="compositionally biased region" description="Basic and acidic residues" evidence="1">
    <location>
        <begin position="454"/>
        <end position="463"/>
    </location>
</feature>
<feature type="region of interest" description="Disordered" evidence="1">
    <location>
        <begin position="1"/>
        <end position="21"/>
    </location>
</feature>
<keyword evidence="3" id="KW-1185">Reference proteome</keyword>
<accession>E2Q3W0</accession>
<name>E2Q3W0_STRCL</name>
<dbReference type="STRING" id="1901.BB341_19045"/>
<reference evidence="2 3" key="1">
    <citation type="journal article" date="2010" name="Genome Biol. Evol.">
        <title>The sequence of a 1.8-mb bacterial linear plasmid reveals a rich evolutionary reservoir of secondary metabolic pathways.</title>
        <authorList>
            <person name="Medema M.H."/>
            <person name="Trefzer A."/>
            <person name="Kovalchuk A."/>
            <person name="van den Berg M."/>
            <person name="Mueller U."/>
            <person name="Heijne W."/>
            <person name="Wu L."/>
            <person name="Alam M.T."/>
            <person name="Ronning C.M."/>
            <person name="Nierman W.C."/>
            <person name="Bovenberg R.A.L."/>
            <person name="Breitling R."/>
            <person name="Takano E."/>
        </authorList>
    </citation>
    <scope>NUCLEOTIDE SEQUENCE [LARGE SCALE GENOMIC DNA]</scope>
    <source>
        <strain evidence="3">ATCC 27064 / DSM 738 / JCM 4710 / NBRC 13307 / NCIMB 12785 / NRRL 3585 / VKM Ac-602</strain>
    </source>
</reference>
<organism evidence="2 3">
    <name type="scientific">Streptomyces clavuligerus</name>
    <dbReference type="NCBI Taxonomy" id="1901"/>
    <lineage>
        <taxon>Bacteria</taxon>
        <taxon>Bacillati</taxon>
        <taxon>Actinomycetota</taxon>
        <taxon>Actinomycetes</taxon>
        <taxon>Kitasatosporales</taxon>
        <taxon>Streptomycetaceae</taxon>
        <taxon>Streptomyces</taxon>
    </lineage>
</organism>
<protein>
    <recommendedName>
        <fullName evidence="4">CRISPR-associated protein Cst1</fullName>
    </recommendedName>
</protein>
<dbReference type="AlphaFoldDB" id="E2Q3W0"/>